<keyword evidence="2" id="KW-1185">Reference proteome</keyword>
<gene>
    <name evidence="1" type="ORF">ACHAWO_004381</name>
</gene>
<name>A0ABD3MUY3_9STRA</name>
<accession>A0ABD3MUY3</accession>
<dbReference type="Proteomes" id="UP001530400">
    <property type="component" value="Unassembled WGS sequence"/>
</dbReference>
<proteinExistence type="predicted"/>
<organism evidence="1 2">
    <name type="scientific">Cyclotella atomus</name>
    <dbReference type="NCBI Taxonomy" id="382360"/>
    <lineage>
        <taxon>Eukaryota</taxon>
        <taxon>Sar</taxon>
        <taxon>Stramenopiles</taxon>
        <taxon>Ochrophyta</taxon>
        <taxon>Bacillariophyta</taxon>
        <taxon>Coscinodiscophyceae</taxon>
        <taxon>Thalassiosirophycidae</taxon>
        <taxon>Stephanodiscales</taxon>
        <taxon>Stephanodiscaceae</taxon>
        <taxon>Cyclotella</taxon>
    </lineage>
</organism>
<sequence length="501" mass="57293">MGYCIALAGLLETFAFYSSIELSIRSKHMRHDFAVHAISSDRLQSWSSGGRLQTGRTDPRVDVPNLVNPNSTAFNRADDVDSSNLDETQLLLACRAYLSKKNKLKWQGKKVRREAAGSNEGLFWSDPDELVYLRDRPDPYNLHDNSTDAEEAFKSTYSIDGLPFEDDRAEYSMNPFSTNPLYPSEEHIKRSHSRAHFWSNETWRRGWYQQRWEGKKVTEVQRARKKAKRRVDSMPSTIINAPEFSSLSEEEVLNATRMHVRAREKMAESKRQLHRERIAQRDEFRQRRAALRREGEEMARIMKTTNSSRSDIIESSVGVPFPNLGGTVSLAELRRQGEQMALFMKTTNSSRLDVERLSFEPSSDMMVELKAKRSVKAKLAYRARNRITRSNDSKDNTKFRQSYSSVQIASDKSIQAIIRINDALGCGELPCISDVKAILKPGRLGRRKAVLLRILHDCFGLQGKCIPKQVNGNTELQFATTCSIRDLGDYIVSRLRKSIDV</sequence>
<evidence type="ECO:0000313" key="1">
    <source>
        <dbReference type="EMBL" id="KAL3767679.1"/>
    </source>
</evidence>
<protein>
    <submittedName>
        <fullName evidence="1">Uncharacterized protein</fullName>
    </submittedName>
</protein>
<evidence type="ECO:0000313" key="2">
    <source>
        <dbReference type="Proteomes" id="UP001530400"/>
    </source>
</evidence>
<reference evidence="1 2" key="1">
    <citation type="submission" date="2024-10" db="EMBL/GenBank/DDBJ databases">
        <title>Updated reference genomes for cyclostephanoid diatoms.</title>
        <authorList>
            <person name="Roberts W.R."/>
            <person name="Alverson A.J."/>
        </authorList>
    </citation>
    <scope>NUCLEOTIDE SEQUENCE [LARGE SCALE GENOMIC DNA]</scope>
    <source>
        <strain evidence="1 2">AJA010-31</strain>
    </source>
</reference>
<dbReference type="EMBL" id="JALLPJ020001360">
    <property type="protein sequence ID" value="KAL3767679.1"/>
    <property type="molecule type" value="Genomic_DNA"/>
</dbReference>
<dbReference type="AlphaFoldDB" id="A0ABD3MUY3"/>
<comment type="caution">
    <text evidence="1">The sequence shown here is derived from an EMBL/GenBank/DDBJ whole genome shotgun (WGS) entry which is preliminary data.</text>
</comment>